<proteinExistence type="predicted"/>
<gene>
    <name evidence="1" type="ORF">LHEH8_14760</name>
</gene>
<protein>
    <submittedName>
        <fullName evidence="1">Uncharacterized protein</fullName>
    </submittedName>
</protein>
<organism evidence="1 2">
    <name type="scientific">Lactobacillus helveticus</name>
    <name type="common">Lactobacillus suntoryeus</name>
    <dbReference type="NCBI Taxonomy" id="1587"/>
    <lineage>
        <taxon>Bacteria</taxon>
        <taxon>Bacillati</taxon>
        <taxon>Bacillota</taxon>
        <taxon>Bacilli</taxon>
        <taxon>Lactobacillales</taxon>
        <taxon>Lactobacillaceae</taxon>
        <taxon>Lactobacillus</taxon>
    </lineage>
</organism>
<dbReference type="AlphaFoldDB" id="A0A8H9F8V6"/>
<evidence type="ECO:0000313" key="1">
    <source>
        <dbReference type="EMBL" id="GFO99720.1"/>
    </source>
</evidence>
<sequence length="48" mass="5420">MPSTLWTVLIETLFSLAMLVIDRSSVKADNTLSLEALEIEQYLFTNSD</sequence>
<comment type="caution">
    <text evidence="1">The sequence shown here is derived from an EMBL/GenBank/DDBJ whole genome shotgun (WGS) entry which is preliminary data.</text>
</comment>
<dbReference type="EMBL" id="BLYO01000315">
    <property type="protein sequence ID" value="GFO99720.1"/>
    <property type="molecule type" value="Genomic_DNA"/>
</dbReference>
<reference evidence="1" key="1">
    <citation type="submission" date="2020-07" db="EMBL/GenBank/DDBJ databases">
        <title>Draft genome sequence of Lactobacillus helveticus strain H-8.</title>
        <authorList>
            <person name="Endo A."/>
            <person name="Maeno S."/>
            <person name="Kido Y."/>
        </authorList>
    </citation>
    <scope>NUCLEOTIDE SEQUENCE</scope>
    <source>
        <strain evidence="1">H-8</strain>
    </source>
</reference>
<evidence type="ECO:0000313" key="2">
    <source>
        <dbReference type="Proteomes" id="UP000618094"/>
    </source>
</evidence>
<accession>A0A8H9F8V6</accession>
<name>A0A8H9F8V6_LACHE</name>
<dbReference type="Proteomes" id="UP000618094">
    <property type="component" value="Unassembled WGS sequence"/>
</dbReference>